<feature type="non-terminal residue" evidence="2">
    <location>
        <position position="87"/>
    </location>
</feature>
<dbReference type="EMBL" id="HG994371">
    <property type="protein sequence ID" value="CAF1973673.1"/>
    <property type="molecule type" value="Genomic_DNA"/>
</dbReference>
<dbReference type="Proteomes" id="UP001295469">
    <property type="component" value="Chromosome C07"/>
</dbReference>
<evidence type="ECO:0000256" key="1">
    <source>
        <dbReference type="SAM" id="MobiDB-lite"/>
    </source>
</evidence>
<evidence type="ECO:0000313" key="2">
    <source>
        <dbReference type="EMBL" id="CAF1973673.1"/>
    </source>
</evidence>
<proteinExistence type="predicted"/>
<name>A0A816M2F0_BRANA</name>
<accession>A0A816M2F0</accession>
<organism evidence="2">
    <name type="scientific">Brassica napus</name>
    <name type="common">Rape</name>
    <dbReference type="NCBI Taxonomy" id="3708"/>
    <lineage>
        <taxon>Eukaryota</taxon>
        <taxon>Viridiplantae</taxon>
        <taxon>Streptophyta</taxon>
        <taxon>Embryophyta</taxon>
        <taxon>Tracheophyta</taxon>
        <taxon>Spermatophyta</taxon>
        <taxon>Magnoliopsida</taxon>
        <taxon>eudicotyledons</taxon>
        <taxon>Gunneridae</taxon>
        <taxon>Pentapetalae</taxon>
        <taxon>rosids</taxon>
        <taxon>malvids</taxon>
        <taxon>Brassicales</taxon>
        <taxon>Brassicaceae</taxon>
        <taxon>Brassiceae</taxon>
        <taxon>Brassica</taxon>
    </lineage>
</organism>
<gene>
    <name evidence="2" type="ORF">DARMORV10_C07P18230.1</name>
</gene>
<protein>
    <submittedName>
        <fullName evidence="2">(rape) hypothetical protein</fullName>
    </submittedName>
</protein>
<dbReference type="AlphaFoldDB" id="A0A816M2F0"/>
<feature type="region of interest" description="Disordered" evidence="1">
    <location>
        <begin position="1"/>
        <end position="26"/>
    </location>
</feature>
<sequence>YPELSLSPTIPPRPTGTGEEGPGRQTETMLNPLWPGLELVMAGTSAEVPLPPYHEVRIVLRWQHKSTFMILQRKTTVKLKLVVMVGL</sequence>
<reference evidence="2" key="1">
    <citation type="submission" date="2021-01" db="EMBL/GenBank/DDBJ databases">
        <authorList>
            <consortium name="Genoscope - CEA"/>
            <person name="William W."/>
        </authorList>
    </citation>
    <scope>NUCLEOTIDE SEQUENCE</scope>
</reference>